<feature type="region of interest" description="Disordered" evidence="1">
    <location>
        <begin position="1"/>
        <end position="28"/>
    </location>
</feature>
<accession>A0A6A4HX10</accession>
<protein>
    <submittedName>
        <fullName evidence="2">Uncharacterized protein</fullName>
    </submittedName>
</protein>
<dbReference type="AlphaFoldDB" id="A0A6A4HX10"/>
<reference evidence="2" key="1">
    <citation type="journal article" date="2019" name="Environ. Microbiol.">
        <title>Fungal ecological strategies reflected in gene transcription - a case study of two litter decomposers.</title>
        <authorList>
            <person name="Barbi F."/>
            <person name="Kohler A."/>
            <person name="Barry K."/>
            <person name="Baskaran P."/>
            <person name="Daum C."/>
            <person name="Fauchery L."/>
            <person name="Ihrmark K."/>
            <person name="Kuo A."/>
            <person name="LaButti K."/>
            <person name="Lipzen A."/>
            <person name="Morin E."/>
            <person name="Grigoriev I.V."/>
            <person name="Henrissat B."/>
            <person name="Lindahl B."/>
            <person name="Martin F."/>
        </authorList>
    </citation>
    <scope>NUCLEOTIDE SEQUENCE</scope>
    <source>
        <strain evidence="2">JB14</strain>
    </source>
</reference>
<feature type="compositionally biased region" description="Low complexity" evidence="1">
    <location>
        <begin position="14"/>
        <end position="24"/>
    </location>
</feature>
<dbReference type="Proteomes" id="UP000799118">
    <property type="component" value="Unassembled WGS sequence"/>
</dbReference>
<feature type="region of interest" description="Disordered" evidence="1">
    <location>
        <begin position="51"/>
        <end position="95"/>
    </location>
</feature>
<evidence type="ECO:0000256" key="1">
    <source>
        <dbReference type="SAM" id="MobiDB-lite"/>
    </source>
</evidence>
<evidence type="ECO:0000313" key="3">
    <source>
        <dbReference type="Proteomes" id="UP000799118"/>
    </source>
</evidence>
<gene>
    <name evidence="2" type="ORF">BT96DRAFT_918054</name>
</gene>
<keyword evidence="3" id="KW-1185">Reference proteome</keyword>
<feature type="compositionally biased region" description="Basic and acidic residues" evidence="1">
    <location>
        <begin position="59"/>
        <end position="71"/>
    </location>
</feature>
<sequence length="154" mass="17492">MKNVIPIVSDDHPTPTQSPSTTHTNLPQSFVSSIMGSPDSRNKPLYFPTRKQTTIQDLSKGHSSFDHDRGSHSRSRLNGHRSEATWSGNNTQQTYYESRTNRNLIPQSSFFESGRPGLRRVGSWHRALQKRIRNALLNAEEVMGSWFISNYGYA</sequence>
<proteinExistence type="predicted"/>
<organism evidence="2 3">
    <name type="scientific">Gymnopus androsaceus JB14</name>
    <dbReference type="NCBI Taxonomy" id="1447944"/>
    <lineage>
        <taxon>Eukaryota</taxon>
        <taxon>Fungi</taxon>
        <taxon>Dikarya</taxon>
        <taxon>Basidiomycota</taxon>
        <taxon>Agaricomycotina</taxon>
        <taxon>Agaricomycetes</taxon>
        <taxon>Agaricomycetidae</taxon>
        <taxon>Agaricales</taxon>
        <taxon>Marasmiineae</taxon>
        <taxon>Omphalotaceae</taxon>
        <taxon>Gymnopus</taxon>
    </lineage>
</organism>
<name>A0A6A4HX10_9AGAR</name>
<dbReference type="EMBL" id="ML769432">
    <property type="protein sequence ID" value="KAE9402756.1"/>
    <property type="molecule type" value="Genomic_DNA"/>
</dbReference>
<evidence type="ECO:0000313" key="2">
    <source>
        <dbReference type="EMBL" id="KAE9402756.1"/>
    </source>
</evidence>
<feature type="compositionally biased region" description="Polar residues" evidence="1">
    <location>
        <begin position="84"/>
        <end position="95"/>
    </location>
</feature>